<dbReference type="GO" id="GO:0006508">
    <property type="term" value="P:proteolysis"/>
    <property type="evidence" value="ECO:0007669"/>
    <property type="project" value="InterPro"/>
</dbReference>
<evidence type="ECO:0000259" key="2">
    <source>
        <dbReference type="Pfam" id="PF00656"/>
    </source>
</evidence>
<dbReference type="InterPro" id="IPR011600">
    <property type="entry name" value="Pept_C14_caspase"/>
</dbReference>
<keyword evidence="1" id="KW-0472">Membrane</keyword>
<protein>
    <recommendedName>
        <fullName evidence="2">Peptidase C14 caspase domain-containing protein</fullName>
    </recommendedName>
</protein>
<evidence type="ECO:0000313" key="3">
    <source>
        <dbReference type="EMBL" id="REG00322.1"/>
    </source>
</evidence>
<dbReference type="OrthoDB" id="491589at2"/>
<proteinExistence type="predicted"/>
<dbReference type="SUPFAM" id="SSF52129">
    <property type="entry name" value="Caspase-like"/>
    <property type="match status" value="1"/>
</dbReference>
<feature type="transmembrane region" description="Helical" evidence="1">
    <location>
        <begin position="790"/>
        <end position="811"/>
    </location>
</feature>
<dbReference type="NCBIfam" id="NF047832">
    <property type="entry name" value="caspase_w_EACC1"/>
    <property type="match status" value="1"/>
</dbReference>
<accession>A0A3D9ZSV7</accession>
<dbReference type="RefSeq" id="WP_147315674.1">
    <property type="nucleotide sequence ID" value="NZ_BONB01000059.1"/>
</dbReference>
<comment type="caution">
    <text evidence="3">The sequence shown here is derived from an EMBL/GenBank/DDBJ whole genome shotgun (WGS) entry which is preliminary data.</text>
</comment>
<dbReference type="PANTHER" id="PTHR22576">
    <property type="entry name" value="MUCOSA ASSOCIATED LYMPHOID TISSUE LYMPHOMA TRANSLOCATION PROTEIN 1/PARACASPASE"/>
    <property type="match status" value="1"/>
</dbReference>
<organism evidence="3 4">
    <name type="scientific">Asanoa ferruginea</name>
    <dbReference type="NCBI Taxonomy" id="53367"/>
    <lineage>
        <taxon>Bacteria</taxon>
        <taxon>Bacillati</taxon>
        <taxon>Actinomycetota</taxon>
        <taxon>Actinomycetes</taxon>
        <taxon>Micromonosporales</taxon>
        <taxon>Micromonosporaceae</taxon>
        <taxon>Asanoa</taxon>
    </lineage>
</organism>
<dbReference type="GO" id="GO:0004197">
    <property type="term" value="F:cysteine-type endopeptidase activity"/>
    <property type="evidence" value="ECO:0007669"/>
    <property type="project" value="InterPro"/>
</dbReference>
<dbReference type="Pfam" id="PF00656">
    <property type="entry name" value="Peptidase_C14"/>
    <property type="match status" value="1"/>
</dbReference>
<reference evidence="3 4" key="1">
    <citation type="submission" date="2018-08" db="EMBL/GenBank/DDBJ databases">
        <title>Sequencing the genomes of 1000 actinobacteria strains.</title>
        <authorList>
            <person name="Klenk H.-P."/>
        </authorList>
    </citation>
    <scope>NUCLEOTIDE SEQUENCE [LARGE SCALE GENOMIC DNA]</scope>
    <source>
        <strain evidence="3 4">DSM 44099</strain>
    </source>
</reference>
<dbReference type="AlphaFoldDB" id="A0A3D9ZSV7"/>
<dbReference type="EMBL" id="QUMQ01000001">
    <property type="protein sequence ID" value="REG00322.1"/>
    <property type="molecule type" value="Genomic_DNA"/>
</dbReference>
<keyword evidence="1" id="KW-0812">Transmembrane</keyword>
<feature type="transmembrane region" description="Helical" evidence="1">
    <location>
        <begin position="831"/>
        <end position="853"/>
    </location>
</feature>
<dbReference type="Proteomes" id="UP000256913">
    <property type="component" value="Unassembled WGS sequence"/>
</dbReference>
<keyword evidence="4" id="KW-1185">Reference proteome</keyword>
<dbReference type="InterPro" id="IPR052039">
    <property type="entry name" value="Caspase-related_regulators"/>
</dbReference>
<gene>
    <name evidence="3" type="ORF">DFJ67_6374</name>
</gene>
<evidence type="ECO:0000256" key="1">
    <source>
        <dbReference type="SAM" id="Phobius"/>
    </source>
</evidence>
<dbReference type="InterPro" id="IPR029030">
    <property type="entry name" value="Caspase-like_dom_sf"/>
</dbReference>
<keyword evidence="1" id="KW-1133">Transmembrane helix</keyword>
<feature type="transmembrane region" description="Helical" evidence="1">
    <location>
        <begin position="860"/>
        <end position="879"/>
    </location>
</feature>
<feature type="domain" description="Peptidase C14 caspase" evidence="2">
    <location>
        <begin position="4"/>
        <end position="218"/>
    </location>
</feature>
<name>A0A3D9ZSV7_9ACTN</name>
<evidence type="ECO:0000313" key="4">
    <source>
        <dbReference type="Proteomes" id="UP000256913"/>
    </source>
</evidence>
<dbReference type="Gene3D" id="3.40.50.1460">
    <property type="match status" value="1"/>
</dbReference>
<sequence>MDGRRLALVVATSDYQDTELRRLRAPAQDAAELVEVLGDATIGGFTVTPVLDGTKRDVEIALETFLTACRPDDFALVYLSCHGLLDARGQLWFAAGDTFKNLLGATAVEAQWLQKRLENCRATRQIVLLDCCFSGAYVKGGKGAADVGVETLHGGGRGHVVLTASRATEYSYEGEPVDGGALAGSVFTTALVHGLRTGEADLDNDGVITTDEAYDYVNGYLRAVGANQTPTHTVVGGVGRIQLARSPVGVRPVVVPAQSTVQVVAEAAEIMAVAPAPVAASGPAPVIPVDGPAGELATLRAIRRVLDDPAALETVLRERPVADVVKVIAAVRATGLAGRAADVLRVAAAVRPVDDIGALVGATRGGSHPADADVLLAAIGTSRQLTDVVRLCSDPERLDVGADIVLGLAARTRPVTEVRPLARLLPLERGQYVLHEFGKVRSGAEIAELFAGASSAAVLSVLDGVRRRPAAEFGVVVKALRDAGDDVTADRVLGWVDALPVGEIVELVDGLRAAGAGDDADTVLQWAGWRLRPPLVAALIAALHAAGHTESVGAVVRAAESRPLDDLYEMLRAAVSTHADHSGPVLELAARRSPDELATLLKRLEPTGSRGFVEARTRTANALVATVAQPNEIERLLALMQAAGSAPVVARLATTVAAAPVETVNRFVRGLVDAGHTDAATGMIREAADRPWGEIANLVAALATDPPEALVEVLVTATARFPQDKLSAVLAGLYRVNAMTIVDHFLHAVPVVRWHQVAPVAGQTPGYAIRMHELRNRAAAAWRSGRRKAFLRWVAVGTGIVALAAATLFLAASVTRVFGDTRFGAGDWAAWGITTLIAGLFIWGIVAIIVNVTEGSDGEVIGVVTVWVTLAAAVAGVVLGRLAPPIAAAATHVRDWLAWNF</sequence>
<dbReference type="PANTHER" id="PTHR22576:SF37">
    <property type="entry name" value="MUCOSA-ASSOCIATED LYMPHOID TISSUE LYMPHOMA TRANSLOCATION PROTEIN 1"/>
    <property type="match status" value="1"/>
</dbReference>